<proteinExistence type="inferred from homology"/>
<evidence type="ECO:0000256" key="1">
    <source>
        <dbReference type="ARBA" id="ARBA00004752"/>
    </source>
</evidence>
<organism evidence="9 10">
    <name type="scientific">Hanamia caeni</name>
    <dbReference type="NCBI Taxonomy" id="2294116"/>
    <lineage>
        <taxon>Bacteria</taxon>
        <taxon>Pseudomonadati</taxon>
        <taxon>Bacteroidota</taxon>
        <taxon>Chitinophagia</taxon>
        <taxon>Chitinophagales</taxon>
        <taxon>Chitinophagaceae</taxon>
        <taxon>Hanamia</taxon>
    </lineage>
</organism>
<reference evidence="9 10" key="1">
    <citation type="submission" date="2018-11" db="EMBL/GenBank/DDBJ databases">
        <title>Draft genome sequence of Ferruginibacter sp. BO-59.</title>
        <authorList>
            <person name="Im W.T."/>
        </authorList>
    </citation>
    <scope>NUCLEOTIDE SEQUENCE [LARGE SCALE GENOMIC DNA]</scope>
    <source>
        <strain evidence="9 10">BO-59</strain>
    </source>
</reference>
<dbReference type="Pfam" id="PF03734">
    <property type="entry name" value="YkuD"/>
    <property type="match status" value="1"/>
</dbReference>
<dbReference type="GO" id="GO:0016740">
    <property type="term" value="F:transferase activity"/>
    <property type="evidence" value="ECO:0007669"/>
    <property type="project" value="UniProtKB-KW"/>
</dbReference>
<protein>
    <submittedName>
        <fullName evidence="9">Murein L,D-transpeptidase</fullName>
    </submittedName>
</protein>
<dbReference type="GO" id="GO:0071972">
    <property type="term" value="F:peptidoglycan L,D-transpeptidase activity"/>
    <property type="evidence" value="ECO:0007669"/>
    <property type="project" value="TreeGrafter"/>
</dbReference>
<keyword evidence="10" id="KW-1185">Reference proteome</keyword>
<feature type="active site" description="Nucleophile" evidence="7">
    <location>
        <position position="176"/>
    </location>
</feature>
<dbReference type="PANTHER" id="PTHR30582">
    <property type="entry name" value="L,D-TRANSPEPTIDASE"/>
    <property type="match status" value="1"/>
</dbReference>
<accession>A0A3M9N8W8</accession>
<sequence>MVFFRLQHLLKMKPLKYIAFFCLFLIVIVSIAPGKRTNKRDSYFRKQPAKSESAANPYYIIISKKKYELRVYDDKGWYATYPCVFGSNDFRDKYMAGDKRTPEGNFKVIVKRNSSKWKYELLLNYPNPESYKKFDERKAEGLIPRNAQIGGGIAIHATRPQEEWTVDYYQNWTDGCVSLKYSEAADLYSYIPVGTPVTIEK</sequence>
<evidence type="ECO:0000256" key="4">
    <source>
        <dbReference type="ARBA" id="ARBA00022960"/>
    </source>
</evidence>
<dbReference type="AlphaFoldDB" id="A0A3M9N8W8"/>
<dbReference type="SUPFAM" id="SSF141523">
    <property type="entry name" value="L,D-transpeptidase catalytic domain-like"/>
    <property type="match status" value="1"/>
</dbReference>
<evidence type="ECO:0000256" key="5">
    <source>
        <dbReference type="ARBA" id="ARBA00022984"/>
    </source>
</evidence>
<dbReference type="UniPathway" id="UPA00219"/>
<comment type="pathway">
    <text evidence="1 7">Cell wall biogenesis; peptidoglycan biosynthesis.</text>
</comment>
<dbReference type="InterPro" id="IPR038063">
    <property type="entry name" value="Transpep_catalytic_dom"/>
</dbReference>
<evidence type="ECO:0000313" key="9">
    <source>
        <dbReference type="EMBL" id="RNI33408.1"/>
    </source>
</evidence>
<dbReference type="PROSITE" id="PS52029">
    <property type="entry name" value="LD_TPASE"/>
    <property type="match status" value="1"/>
</dbReference>
<keyword evidence="5 7" id="KW-0573">Peptidoglycan synthesis</keyword>
<name>A0A3M9N8W8_9BACT</name>
<evidence type="ECO:0000259" key="8">
    <source>
        <dbReference type="PROSITE" id="PS52029"/>
    </source>
</evidence>
<dbReference type="CDD" id="cd16913">
    <property type="entry name" value="YkuD_like"/>
    <property type="match status" value="1"/>
</dbReference>
<comment type="similarity">
    <text evidence="2">Belongs to the YkuD family.</text>
</comment>
<keyword evidence="4 7" id="KW-0133">Cell shape</keyword>
<feature type="active site" description="Proton donor/acceptor" evidence="7">
    <location>
        <position position="156"/>
    </location>
</feature>
<dbReference type="GO" id="GO:0018104">
    <property type="term" value="P:peptidoglycan-protein cross-linking"/>
    <property type="evidence" value="ECO:0007669"/>
    <property type="project" value="TreeGrafter"/>
</dbReference>
<gene>
    <name evidence="9" type="ORF">EFY79_19350</name>
</gene>
<evidence type="ECO:0000256" key="2">
    <source>
        <dbReference type="ARBA" id="ARBA00005992"/>
    </source>
</evidence>
<dbReference type="GO" id="GO:0008360">
    <property type="term" value="P:regulation of cell shape"/>
    <property type="evidence" value="ECO:0007669"/>
    <property type="project" value="UniProtKB-UniRule"/>
</dbReference>
<dbReference type="EMBL" id="RJJR01000021">
    <property type="protein sequence ID" value="RNI33408.1"/>
    <property type="molecule type" value="Genomic_DNA"/>
</dbReference>
<comment type="caution">
    <text evidence="9">The sequence shown here is derived from an EMBL/GenBank/DDBJ whole genome shotgun (WGS) entry which is preliminary data.</text>
</comment>
<keyword evidence="6 7" id="KW-0961">Cell wall biogenesis/degradation</keyword>
<dbReference type="Gene3D" id="2.40.440.10">
    <property type="entry name" value="L,D-transpeptidase catalytic domain-like"/>
    <property type="match status" value="1"/>
</dbReference>
<evidence type="ECO:0000256" key="3">
    <source>
        <dbReference type="ARBA" id="ARBA00022679"/>
    </source>
</evidence>
<dbReference type="InterPro" id="IPR050979">
    <property type="entry name" value="LD-transpeptidase"/>
</dbReference>
<keyword evidence="3" id="KW-0808">Transferase</keyword>
<evidence type="ECO:0000256" key="7">
    <source>
        <dbReference type="PROSITE-ProRule" id="PRU01373"/>
    </source>
</evidence>
<dbReference type="GO" id="GO:0005576">
    <property type="term" value="C:extracellular region"/>
    <property type="evidence" value="ECO:0007669"/>
    <property type="project" value="TreeGrafter"/>
</dbReference>
<evidence type="ECO:0000256" key="6">
    <source>
        <dbReference type="ARBA" id="ARBA00023316"/>
    </source>
</evidence>
<dbReference type="GO" id="GO:0071555">
    <property type="term" value="P:cell wall organization"/>
    <property type="evidence" value="ECO:0007669"/>
    <property type="project" value="UniProtKB-UniRule"/>
</dbReference>
<feature type="domain" description="L,D-TPase catalytic" evidence="8">
    <location>
        <begin position="58"/>
        <end position="200"/>
    </location>
</feature>
<dbReference type="InterPro" id="IPR005490">
    <property type="entry name" value="LD_TPept_cat_dom"/>
</dbReference>
<dbReference type="Proteomes" id="UP000267223">
    <property type="component" value="Unassembled WGS sequence"/>
</dbReference>
<evidence type="ECO:0000313" key="10">
    <source>
        <dbReference type="Proteomes" id="UP000267223"/>
    </source>
</evidence>